<sequence>MAASTALLWSVPLIGAGALSGVLAYAKAKVLGPENPISLSFATGHLNVARVIYNPVKISDLDRFQAVCKEAAQRNKFDRVEFVPTTEDEPGSTQAAAAVSEGVDRVIAAGGDGTVRLVAGALAGTEVEFGILPLGTGNLYARNVKIPIDNLEASAQVAFGRQISARDIAWLEASDQDTAQDGPHDLPSRPDLVAPMADGRHPFLVISGLGFDAQMMADTDTRWKEKIGWGAYVAAGVKHAFDDRLHVTLSVDDGQTVRKLSVKSLFFANCGRLPGGANLVPDALSDDGLLDICAMDVQKGVIGWAALGFQVLAQNFGRKGNANKLQPGGLSFLQGKKVQTSTKVARPVQVDGDPIGSYRRLSITVDPGALKVACPAEDRS</sequence>
<protein>
    <recommendedName>
        <fullName evidence="1">DAGKc domain-containing protein</fullName>
    </recommendedName>
</protein>
<dbReference type="GO" id="GO:0016301">
    <property type="term" value="F:kinase activity"/>
    <property type="evidence" value="ECO:0007669"/>
    <property type="project" value="InterPro"/>
</dbReference>
<keyword evidence="3" id="KW-1185">Reference proteome</keyword>
<evidence type="ECO:0000313" key="2">
    <source>
        <dbReference type="EMBL" id="OKL49511.1"/>
    </source>
</evidence>
<accession>A0A1Q5PPJ1</accession>
<evidence type="ECO:0000259" key="1">
    <source>
        <dbReference type="PROSITE" id="PS50146"/>
    </source>
</evidence>
<dbReference type="Pfam" id="PF19279">
    <property type="entry name" value="YegS_C"/>
    <property type="match status" value="1"/>
</dbReference>
<dbReference type="PANTHER" id="PTHR30492:SF0">
    <property type="entry name" value="METHYLGLYOXAL SYNTHASE"/>
    <property type="match status" value="1"/>
</dbReference>
<dbReference type="InterPro" id="IPR017438">
    <property type="entry name" value="ATP-NAD_kinase_N"/>
</dbReference>
<dbReference type="Proteomes" id="UP000186785">
    <property type="component" value="Unassembled WGS sequence"/>
</dbReference>
<comment type="caution">
    <text evidence="2">The sequence shown here is derived from an EMBL/GenBank/DDBJ whole genome shotgun (WGS) entry which is preliminary data.</text>
</comment>
<dbReference type="OrthoDB" id="3171056at2"/>
<dbReference type="InterPro" id="IPR045540">
    <property type="entry name" value="YegS/DAGK_C"/>
</dbReference>
<dbReference type="SMART" id="SM00046">
    <property type="entry name" value="DAGKc"/>
    <property type="match status" value="1"/>
</dbReference>
<proteinExistence type="predicted"/>
<evidence type="ECO:0000313" key="3">
    <source>
        <dbReference type="Proteomes" id="UP000186785"/>
    </source>
</evidence>
<dbReference type="GO" id="GO:0005829">
    <property type="term" value="C:cytosol"/>
    <property type="evidence" value="ECO:0007669"/>
    <property type="project" value="TreeGrafter"/>
</dbReference>
<dbReference type="RefSeq" id="WP_073708402.1">
    <property type="nucleotide sequence ID" value="NZ_MQSV01000001.1"/>
</dbReference>
<dbReference type="InterPro" id="IPR004363">
    <property type="entry name" value="Methylgl_synth"/>
</dbReference>
<dbReference type="PROSITE" id="PS50146">
    <property type="entry name" value="DAGK"/>
    <property type="match status" value="1"/>
</dbReference>
<organism evidence="2 3">
    <name type="scientific">Boudabousia liubingyangii</name>
    <dbReference type="NCBI Taxonomy" id="1921764"/>
    <lineage>
        <taxon>Bacteria</taxon>
        <taxon>Bacillati</taxon>
        <taxon>Actinomycetota</taxon>
        <taxon>Actinomycetes</taxon>
        <taxon>Actinomycetales</taxon>
        <taxon>Actinomycetaceae</taxon>
        <taxon>Boudabousia</taxon>
    </lineage>
</organism>
<dbReference type="Gene3D" id="2.60.200.40">
    <property type="match status" value="1"/>
</dbReference>
<dbReference type="InterPro" id="IPR001206">
    <property type="entry name" value="Diacylglycerol_kinase_cat_dom"/>
</dbReference>
<dbReference type="GO" id="GO:0019242">
    <property type="term" value="P:methylglyoxal biosynthetic process"/>
    <property type="evidence" value="ECO:0007669"/>
    <property type="project" value="InterPro"/>
</dbReference>
<name>A0A1Q5PPJ1_9ACTO</name>
<dbReference type="InterPro" id="IPR016064">
    <property type="entry name" value="NAD/diacylglycerol_kinase_sf"/>
</dbReference>
<dbReference type="SUPFAM" id="SSF111331">
    <property type="entry name" value="NAD kinase/diacylglycerol kinase-like"/>
    <property type="match status" value="1"/>
</dbReference>
<dbReference type="AlphaFoldDB" id="A0A1Q5PPJ1"/>
<gene>
    <name evidence="2" type="ORF">BSR29_00690</name>
</gene>
<dbReference type="PANTHER" id="PTHR30492">
    <property type="entry name" value="METHYLGLYOXAL SYNTHASE"/>
    <property type="match status" value="1"/>
</dbReference>
<dbReference type="GO" id="GO:0008929">
    <property type="term" value="F:methylglyoxal synthase activity"/>
    <property type="evidence" value="ECO:0007669"/>
    <property type="project" value="InterPro"/>
</dbReference>
<dbReference type="EMBL" id="MQSV01000001">
    <property type="protein sequence ID" value="OKL49511.1"/>
    <property type="molecule type" value="Genomic_DNA"/>
</dbReference>
<reference evidence="2 3" key="1">
    <citation type="submission" date="2016-11" db="EMBL/GenBank/DDBJ databases">
        <title>Actinomyces gypaetusis sp. nov. isolated from the vulture Gypaetus barbatus in Qinghai Tibet Plateau China.</title>
        <authorList>
            <person name="Meng X."/>
        </authorList>
    </citation>
    <scope>NUCLEOTIDE SEQUENCE [LARGE SCALE GENOMIC DNA]</scope>
    <source>
        <strain evidence="2 3">VUL4_2</strain>
    </source>
</reference>
<dbReference type="Pfam" id="PF00781">
    <property type="entry name" value="DAGK_cat"/>
    <property type="match status" value="1"/>
</dbReference>
<dbReference type="STRING" id="1921764.BSR28_01825"/>
<dbReference type="Gene3D" id="3.40.50.10330">
    <property type="entry name" value="Probable inorganic polyphosphate/atp-NAD kinase, domain 1"/>
    <property type="match status" value="1"/>
</dbReference>
<feature type="domain" description="DAGKc" evidence="1">
    <location>
        <begin position="44"/>
        <end position="174"/>
    </location>
</feature>